<evidence type="ECO:0000313" key="1">
    <source>
        <dbReference type="EMBL" id="RZB66620.1"/>
    </source>
</evidence>
<evidence type="ECO:0000313" key="2">
    <source>
        <dbReference type="Proteomes" id="UP000292052"/>
    </source>
</evidence>
<keyword evidence="2" id="KW-1185">Reference proteome</keyword>
<feature type="non-terminal residue" evidence="1">
    <location>
        <position position="100"/>
    </location>
</feature>
<name>A0A482VEU2_ASBVE</name>
<sequence length="100" mass="11878">QELRGGDYERRVRFCNFVQDKINQNEGFLKFVMFSDEAKFYNGGNGAVNRHQALENPHFFLWRVLKNKVHEIPFQDVDSLKNRIHVEILTRVRHSFGTRA</sequence>
<dbReference type="PANTHER" id="PTHR47326:SF1">
    <property type="entry name" value="HTH PSQ-TYPE DOMAIN-CONTAINING PROTEIN"/>
    <property type="match status" value="1"/>
</dbReference>
<dbReference type="AlphaFoldDB" id="A0A482VEU2"/>
<gene>
    <name evidence="1" type="ORF">BDFB_008679</name>
</gene>
<feature type="non-terminal residue" evidence="1">
    <location>
        <position position="1"/>
    </location>
</feature>
<dbReference type="OrthoDB" id="8195099at2759"/>
<dbReference type="PANTHER" id="PTHR47326">
    <property type="entry name" value="TRANSPOSABLE ELEMENT TC3 TRANSPOSASE-LIKE PROTEIN"/>
    <property type="match status" value="1"/>
</dbReference>
<proteinExistence type="predicted"/>
<dbReference type="EMBL" id="QDEB01109734">
    <property type="protein sequence ID" value="RZB66620.1"/>
    <property type="molecule type" value="Genomic_DNA"/>
</dbReference>
<reference evidence="1 2" key="1">
    <citation type="submission" date="2017-03" db="EMBL/GenBank/DDBJ databases">
        <title>Genome of the blue death feigning beetle - Asbolus verrucosus.</title>
        <authorList>
            <person name="Rider S.D."/>
        </authorList>
    </citation>
    <scope>NUCLEOTIDE SEQUENCE [LARGE SCALE GENOMIC DNA]</scope>
    <source>
        <strain evidence="1">Butters</strain>
        <tissue evidence="1">Head and leg muscle</tissue>
    </source>
</reference>
<comment type="caution">
    <text evidence="1">The sequence shown here is derived from an EMBL/GenBank/DDBJ whole genome shotgun (WGS) entry which is preliminary data.</text>
</comment>
<organism evidence="1 2">
    <name type="scientific">Asbolus verrucosus</name>
    <name type="common">Desert ironclad beetle</name>
    <dbReference type="NCBI Taxonomy" id="1661398"/>
    <lineage>
        <taxon>Eukaryota</taxon>
        <taxon>Metazoa</taxon>
        <taxon>Ecdysozoa</taxon>
        <taxon>Arthropoda</taxon>
        <taxon>Hexapoda</taxon>
        <taxon>Insecta</taxon>
        <taxon>Pterygota</taxon>
        <taxon>Neoptera</taxon>
        <taxon>Endopterygota</taxon>
        <taxon>Coleoptera</taxon>
        <taxon>Polyphaga</taxon>
        <taxon>Cucujiformia</taxon>
        <taxon>Tenebrionidae</taxon>
        <taxon>Pimeliinae</taxon>
        <taxon>Asbolus</taxon>
    </lineage>
</organism>
<accession>A0A482VEU2</accession>
<protein>
    <submittedName>
        <fullName evidence="1">Uncharacterized protein</fullName>
    </submittedName>
</protein>
<dbReference type="Proteomes" id="UP000292052">
    <property type="component" value="Unassembled WGS sequence"/>
</dbReference>